<dbReference type="RefSeq" id="WP_089738361.1">
    <property type="nucleotide sequence ID" value="NZ_FNEG01000006.1"/>
</dbReference>
<sequence>MGLFDLFRKKEKMQTEEQPAQKETESYLGDLDKTDIVYKLIQMPPVERDEKWQQTFLENIGHASFRCGDPQVVTGPDGFPYFQLFLPEPNQPFQCYVIDNMKDDFLLSSGFGVVINPTENRADWVLSYGDILNFYLNKTFYTTTASDFSNGTRTETITEDEKVMVGQPSEILLPQQTRQLLADFLKANGIVTPKTLLMMRQKKDGTGVSQDLVFNVTPHHFKDENTYRSVMQAISWYLPKHYSYIGMDENSLGADFISL</sequence>
<dbReference type="EMBL" id="FNEG01000006">
    <property type="protein sequence ID" value="SDJ57665.1"/>
    <property type="molecule type" value="Genomic_DNA"/>
</dbReference>
<gene>
    <name evidence="2" type="ORF">NCTC13492_03205</name>
    <name evidence="1" type="ORF">SAMN05421542_3864</name>
</gene>
<evidence type="ECO:0000313" key="3">
    <source>
        <dbReference type="Proteomes" id="UP000199426"/>
    </source>
</evidence>
<protein>
    <submittedName>
        <fullName evidence="2">Uncharacterized protein</fullName>
    </submittedName>
</protein>
<dbReference type="OrthoDB" id="7564910at2"/>
<name>A0A2X2WS74_CHRJE</name>
<reference evidence="2 4" key="2">
    <citation type="submission" date="2018-06" db="EMBL/GenBank/DDBJ databases">
        <authorList>
            <consortium name="Pathogen Informatics"/>
            <person name="Doyle S."/>
        </authorList>
    </citation>
    <scope>NUCLEOTIDE SEQUENCE [LARGE SCALE GENOMIC DNA]</scope>
    <source>
        <strain evidence="2 4">NCTC13492</strain>
    </source>
</reference>
<dbReference type="AlphaFoldDB" id="A0A2X2WS74"/>
<keyword evidence="3" id="KW-1185">Reference proteome</keyword>
<reference evidence="1 3" key="1">
    <citation type="submission" date="2016-10" db="EMBL/GenBank/DDBJ databases">
        <authorList>
            <person name="Varghese N."/>
            <person name="Submissions S."/>
        </authorList>
    </citation>
    <scope>NUCLEOTIDE SEQUENCE [LARGE SCALE GENOMIC DNA]</scope>
    <source>
        <strain evidence="1 3">DSM 19299</strain>
    </source>
</reference>
<organism evidence="2 4">
    <name type="scientific">Chryseobacterium jejuense</name>
    <dbReference type="NCBI Taxonomy" id="445960"/>
    <lineage>
        <taxon>Bacteria</taxon>
        <taxon>Pseudomonadati</taxon>
        <taxon>Bacteroidota</taxon>
        <taxon>Flavobacteriia</taxon>
        <taxon>Flavobacteriales</taxon>
        <taxon>Weeksellaceae</taxon>
        <taxon>Chryseobacterium group</taxon>
        <taxon>Chryseobacterium</taxon>
    </lineage>
</organism>
<accession>A0A2X2WS74</accession>
<evidence type="ECO:0000313" key="4">
    <source>
        <dbReference type="Proteomes" id="UP000251670"/>
    </source>
</evidence>
<evidence type="ECO:0000313" key="2">
    <source>
        <dbReference type="EMBL" id="SQB46142.1"/>
    </source>
</evidence>
<dbReference type="Proteomes" id="UP000251670">
    <property type="component" value="Unassembled WGS sequence"/>
</dbReference>
<dbReference type="STRING" id="445960.SAMN05421542_3864"/>
<dbReference type="Proteomes" id="UP000199426">
    <property type="component" value="Unassembled WGS sequence"/>
</dbReference>
<dbReference type="EMBL" id="UAWB01000012">
    <property type="protein sequence ID" value="SQB46142.1"/>
    <property type="molecule type" value="Genomic_DNA"/>
</dbReference>
<evidence type="ECO:0000313" key="1">
    <source>
        <dbReference type="EMBL" id="SDJ57665.1"/>
    </source>
</evidence>
<proteinExistence type="predicted"/>